<evidence type="ECO:0000256" key="1">
    <source>
        <dbReference type="SAM" id="Phobius"/>
    </source>
</evidence>
<organism evidence="2">
    <name type="scientific">marine sediment metagenome</name>
    <dbReference type="NCBI Taxonomy" id="412755"/>
    <lineage>
        <taxon>unclassified sequences</taxon>
        <taxon>metagenomes</taxon>
        <taxon>ecological metagenomes</taxon>
    </lineage>
</organism>
<dbReference type="SUPFAM" id="SSF54523">
    <property type="entry name" value="Pili subunits"/>
    <property type="match status" value="1"/>
</dbReference>
<evidence type="ECO:0000313" key="2">
    <source>
        <dbReference type="EMBL" id="KKL24563.1"/>
    </source>
</evidence>
<dbReference type="NCBIfam" id="TIGR02532">
    <property type="entry name" value="IV_pilin_GFxxxE"/>
    <property type="match status" value="1"/>
</dbReference>
<proteinExistence type="predicted"/>
<dbReference type="PROSITE" id="PS00409">
    <property type="entry name" value="PROKAR_NTER_METHYL"/>
    <property type="match status" value="1"/>
</dbReference>
<protein>
    <recommendedName>
        <fullName evidence="3">General secretion pathway GspH domain-containing protein</fullName>
    </recommendedName>
</protein>
<keyword evidence="1" id="KW-1133">Transmembrane helix</keyword>
<dbReference type="AlphaFoldDB" id="A0A0F9EL00"/>
<dbReference type="Pfam" id="PF07963">
    <property type="entry name" value="N_methyl"/>
    <property type="match status" value="1"/>
</dbReference>
<sequence length="206" mass="22859">MIMEKMRPWQWHGACGTASRVERACRASCAPGGGFTLIELIVVMSIVAILMVAMGFEFVGWRGKYNAENDINKIYVTLSNARVRAMQIKSVHFVNIPISNSVVYSVYIDNSPFPDGNGDLDTSADKIVDDLSGEVLYDILAQERHFGFTRSGLVFNGSGVIDDPVWIRIVHPDGHELYADFDCIELMSTRINLGQFDTDLSTCVAK</sequence>
<evidence type="ECO:0008006" key="3">
    <source>
        <dbReference type="Google" id="ProtNLM"/>
    </source>
</evidence>
<dbReference type="InterPro" id="IPR012902">
    <property type="entry name" value="N_methyl_site"/>
</dbReference>
<name>A0A0F9EL00_9ZZZZ</name>
<gene>
    <name evidence="2" type="ORF">LCGC14_2414070</name>
</gene>
<keyword evidence="1" id="KW-0472">Membrane</keyword>
<feature type="transmembrane region" description="Helical" evidence="1">
    <location>
        <begin position="40"/>
        <end position="59"/>
    </location>
</feature>
<comment type="caution">
    <text evidence="2">The sequence shown here is derived from an EMBL/GenBank/DDBJ whole genome shotgun (WGS) entry which is preliminary data.</text>
</comment>
<dbReference type="EMBL" id="LAZR01036544">
    <property type="protein sequence ID" value="KKL24563.1"/>
    <property type="molecule type" value="Genomic_DNA"/>
</dbReference>
<accession>A0A0F9EL00</accession>
<dbReference type="InterPro" id="IPR045584">
    <property type="entry name" value="Pilin-like"/>
</dbReference>
<reference evidence="2" key="1">
    <citation type="journal article" date="2015" name="Nature">
        <title>Complex archaea that bridge the gap between prokaryotes and eukaryotes.</title>
        <authorList>
            <person name="Spang A."/>
            <person name="Saw J.H."/>
            <person name="Jorgensen S.L."/>
            <person name="Zaremba-Niedzwiedzka K."/>
            <person name="Martijn J."/>
            <person name="Lind A.E."/>
            <person name="van Eijk R."/>
            <person name="Schleper C."/>
            <person name="Guy L."/>
            <person name="Ettema T.J."/>
        </authorList>
    </citation>
    <scope>NUCLEOTIDE SEQUENCE</scope>
</reference>
<keyword evidence="1" id="KW-0812">Transmembrane</keyword>